<reference evidence="3 4" key="1">
    <citation type="submission" date="2024-09" db="EMBL/GenBank/DDBJ databases">
        <authorList>
            <person name="Sun Q."/>
            <person name="Mori K."/>
        </authorList>
    </citation>
    <scope>NUCLEOTIDE SEQUENCE [LARGE SCALE GENOMIC DNA]</scope>
    <source>
        <strain evidence="3 4">CGMCC 1.15906</strain>
    </source>
</reference>
<comment type="caution">
    <text evidence="3">The sequence shown here is derived from an EMBL/GenBank/DDBJ whole genome shotgun (WGS) entry which is preliminary data.</text>
</comment>
<keyword evidence="4" id="KW-1185">Reference proteome</keyword>
<feature type="domain" description="Pyrrolo-quinoline quinone repeat" evidence="2">
    <location>
        <begin position="126"/>
        <end position="274"/>
    </location>
</feature>
<dbReference type="Proteomes" id="UP001589890">
    <property type="component" value="Unassembled WGS sequence"/>
</dbReference>
<protein>
    <submittedName>
        <fullName evidence="3">PQQ-binding-like beta-propeller repeat protein</fullName>
    </submittedName>
</protein>
<proteinExistence type="predicted"/>
<keyword evidence="1" id="KW-0472">Membrane</keyword>
<keyword evidence="1" id="KW-0812">Transmembrane</keyword>
<evidence type="ECO:0000256" key="1">
    <source>
        <dbReference type="SAM" id="Phobius"/>
    </source>
</evidence>
<accession>A0ABV6QEP9</accession>
<dbReference type="RefSeq" id="WP_380043793.1">
    <property type="nucleotide sequence ID" value="NZ_JBHLTC010000002.1"/>
</dbReference>
<dbReference type="InterPro" id="IPR002372">
    <property type="entry name" value="PQQ_rpt_dom"/>
</dbReference>
<dbReference type="Gene3D" id="2.130.10.10">
    <property type="entry name" value="YVTN repeat-like/Quinoprotein amine dehydrogenase"/>
    <property type="match status" value="1"/>
</dbReference>
<keyword evidence="1" id="KW-1133">Transmembrane helix</keyword>
<dbReference type="SUPFAM" id="SSF50998">
    <property type="entry name" value="Quinoprotein alcohol dehydrogenase-like"/>
    <property type="match status" value="1"/>
</dbReference>
<feature type="transmembrane region" description="Helical" evidence="1">
    <location>
        <begin position="72"/>
        <end position="92"/>
    </location>
</feature>
<feature type="transmembrane region" description="Helical" evidence="1">
    <location>
        <begin position="48"/>
        <end position="65"/>
    </location>
</feature>
<gene>
    <name evidence="3" type="ORF">ACFFGN_03450</name>
</gene>
<name>A0ABV6QEP9_9ACTN</name>
<evidence type="ECO:0000313" key="3">
    <source>
        <dbReference type="EMBL" id="MFC0623101.1"/>
    </source>
</evidence>
<dbReference type="InterPro" id="IPR011047">
    <property type="entry name" value="Quinoprotein_ADH-like_sf"/>
</dbReference>
<dbReference type="EMBL" id="JBHLTC010000002">
    <property type="protein sequence ID" value="MFC0623101.1"/>
    <property type="molecule type" value="Genomic_DNA"/>
</dbReference>
<feature type="transmembrane region" description="Helical" evidence="1">
    <location>
        <begin position="25"/>
        <end position="42"/>
    </location>
</feature>
<dbReference type="InterPro" id="IPR015943">
    <property type="entry name" value="WD40/YVTN_repeat-like_dom_sf"/>
</dbReference>
<dbReference type="Pfam" id="PF13360">
    <property type="entry name" value="PQQ_2"/>
    <property type="match status" value="1"/>
</dbReference>
<sequence>MGSSVDDTARAIAEGKQRRVRRRTLAALTVMAIAIVVAVLTVVLDWGWGAWIAALVTAAIALLVASLRHQPVLRGAAVVAAVVLVGAGVLVVRIPPITSAGWELEPAARLIGATDTIAVTLAPATGEVQGRAITDGRSLWNTSVGGSGRVEAMQLGTDAVLLFTDSGSSMRDNLAAVVSITDGKLRWNQPVGQQRPFANNDGVVVFAGDKTTTGIDLQTGKSLWRYAGEATAGSGGRSSYDLGRWISRADWIAVSDPAGSKPVAVLDVRTGRVAAKIGPAGNDFVIAGKTFVEFGYLKNGRRLAKGTPLAGGRSWQVGFGRSASQEVLDVVDGQARALYDARAVYLNADTGELREVSFEDRWSVNWRDSNVGGRHVAVLQRDRDRQIADRAVVDAATGKLVELPGRGHRTALEIEHFSGGTAIAHATIVDAVGGESHRYARITDGAEHGEVATTEGNFAVAGDVVQVGRRIVALGND</sequence>
<organism evidence="3 4">
    <name type="scientific">Kribbella deserti</name>
    <dbReference type="NCBI Taxonomy" id="1926257"/>
    <lineage>
        <taxon>Bacteria</taxon>
        <taxon>Bacillati</taxon>
        <taxon>Actinomycetota</taxon>
        <taxon>Actinomycetes</taxon>
        <taxon>Propionibacteriales</taxon>
        <taxon>Kribbellaceae</taxon>
        <taxon>Kribbella</taxon>
    </lineage>
</organism>
<evidence type="ECO:0000259" key="2">
    <source>
        <dbReference type="Pfam" id="PF13360"/>
    </source>
</evidence>
<evidence type="ECO:0000313" key="4">
    <source>
        <dbReference type="Proteomes" id="UP001589890"/>
    </source>
</evidence>